<accession>A0A6A5KM89</accession>
<dbReference type="Proteomes" id="UP000800040">
    <property type="component" value="Unassembled WGS sequence"/>
</dbReference>
<name>A0A6A5KM89_9PLEO</name>
<gene>
    <name evidence="1" type="ORF">BDW02DRAFT_566675</name>
</gene>
<proteinExistence type="predicted"/>
<dbReference type="AlphaFoldDB" id="A0A6A5KM89"/>
<organism evidence="1 2">
    <name type="scientific">Decorospora gaudefroyi</name>
    <dbReference type="NCBI Taxonomy" id="184978"/>
    <lineage>
        <taxon>Eukaryota</taxon>
        <taxon>Fungi</taxon>
        <taxon>Dikarya</taxon>
        <taxon>Ascomycota</taxon>
        <taxon>Pezizomycotina</taxon>
        <taxon>Dothideomycetes</taxon>
        <taxon>Pleosporomycetidae</taxon>
        <taxon>Pleosporales</taxon>
        <taxon>Pleosporineae</taxon>
        <taxon>Pleosporaceae</taxon>
        <taxon>Decorospora</taxon>
    </lineage>
</organism>
<evidence type="ECO:0000313" key="2">
    <source>
        <dbReference type="Proteomes" id="UP000800040"/>
    </source>
</evidence>
<keyword evidence="2" id="KW-1185">Reference proteome</keyword>
<evidence type="ECO:0000313" key="1">
    <source>
        <dbReference type="EMBL" id="KAF1836912.1"/>
    </source>
</evidence>
<dbReference type="EMBL" id="ML975268">
    <property type="protein sequence ID" value="KAF1836912.1"/>
    <property type="molecule type" value="Genomic_DNA"/>
</dbReference>
<protein>
    <submittedName>
        <fullName evidence="1">Uncharacterized protein</fullName>
    </submittedName>
</protein>
<sequence>MASCGSLQDWWYLALLFPKEEMLWSVTAGLCSNMEAIDRLKLPDLPGPGRLPTLQAGKFIPLYSGPNSTPDMDTACRHHS</sequence>
<reference evidence="1" key="1">
    <citation type="submission" date="2020-01" db="EMBL/GenBank/DDBJ databases">
        <authorList>
            <consortium name="DOE Joint Genome Institute"/>
            <person name="Haridas S."/>
            <person name="Albert R."/>
            <person name="Binder M."/>
            <person name="Bloem J."/>
            <person name="Labutti K."/>
            <person name="Salamov A."/>
            <person name="Andreopoulos B."/>
            <person name="Baker S.E."/>
            <person name="Barry K."/>
            <person name="Bills G."/>
            <person name="Bluhm B.H."/>
            <person name="Cannon C."/>
            <person name="Castanera R."/>
            <person name="Culley D.E."/>
            <person name="Daum C."/>
            <person name="Ezra D."/>
            <person name="Gonzalez J.B."/>
            <person name="Henrissat B."/>
            <person name="Kuo A."/>
            <person name="Liang C."/>
            <person name="Lipzen A."/>
            <person name="Lutzoni F."/>
            <person name="Magnuson J."/>
            <person name="Mondo S."/>
            <person name="Nolan M."/>
            <person name="Ohm R."/>
            <person name="Pangilinan J."/>
            <person name="Park H.-J."/>
            <person name="Ramirez L."/>
            <person name="Alfaro M."/>
            <person name="Sun H."/>
            <person name="Tritt A."/>
            <person name="Yoshinaga Y."/>
            <person name="Zwiers L.-H."/>
            <person name="Turgeon B.G."/>
            <person name="Goodwin S.B."/>
            <person name="Spatafora J.W."/>
            <person name="Crous P.W."/>
            <person name="Grigoriev I.V."/>
        </authorList>
    </citation>
    <scope>NUCLEOTIDE SEQUENCE</scope>
    <source>
        <strain evidence="1">P77</strain>
    </source>
</reference>